<keyword evidence="13 15" id="KW-0472">Membrane</keyword>
<dbReference type="Pfam" id="PF00512">
    <property type="entry name" value="HisKA"/>
    <property type="match status" value="1"/>
</dbReference>
<dbReference type="SMART" id="SM00304">
    <property type="entry name" value="HAMP"/>
    <property type="match status" value="1"/>
</dbReference>
<keyword evidence="5" id="KW-0597">Phosphoprotein</keyword>
<sequence>MQRPIIRFRFTLFQRQFLSHLLVALLLLALLGTAFTYFARHQIIEKNKGKELLDTTRAVARILQREDVPSGVLANYRSFLKDRNITIVLMSRSGELLEKDAGLMGASGRSKQVLDSLRQQLWNAQSDHTFVIEKETADPLMVASRSVKPKGKKEEAVLFAISPMRGLNETIANMEQVTLMSMGIAFVFILAVVIWLSRGTSRAVLQIRRAAGRIASGQYDTRIGTKRTDELGDLAREFNTMADQLQLTSDKLLLAETRRRQFLSDVSHELRTPLTSIRGLVEALKSGIVTAEESSKAYTIIEKETIRLIRLINELLDIEKMQTGQITLHKASYSAKDILEIVAETMEVLAAQKRLRLQIDCPQTLIWHGDYDRLIQIAMNIVKNAIQFSDFGTIRLAGSEYGGNTVIEISDQGSGMTPDERERIFDRFYKADPSRSREKGENGLGLFIVKQLTEAHGGTVEAFSEPGIGTTFRLFFPTPQQTNDDAGAETGRLPPGPVPDSDAGA</sequence>
<dbReference type="OrthoDB" id="9813151at2"/>
<dbReference type="CDD" id="cd06225">
    <property type="entry name" value="HAMP"/>
    <property type="match status" value="1"/>
</dbReference>
<accession>A0A3B0AZJ4</accession>
<comment type="catalytic activity">
    <reaction evidence="1">
        <text>ATP + protein L-histidine = ADP + protein N-phospho-L-histidine.</text>
        <dbReference type="EC" id="2.7.13.3"/>
    </reaction>
</comment>
<evidence type="ECO:0000256" key="4">
    <source>
        <dbReference type="ARBA" id="ARBA00022475"/>
    </source>
</evidence>
<evidence type="ECO:0000256" key="13">
    <source>
        <dbReference type="ARBA" id="ARBA00023136"/>
    </source>
</evidence>
<dbReference type="PRINTS" id="PR00344">
    <property type="entry name" value="BCTRLSENSOR"/>
</dbReference>
<evidence type="ECO:0000256" key="5">
    <source>
        <dbReference type="ARBA" id="ARBA00022553"/>
    </source>
</evidence>
<dbReference type="CDD" id="cd00075">
    <property type="entry name" value="HATPase"/>
    <property type="match status" value="1"/>
</dbReference>
<dbReference type="Proteomes" id="UP000282311">
    <property type="component" value="Unassembled WGS sequence"/>
</dbReference>
<feature type="domain" description="Histidine kinase" evidence="16">
    <location>
        <begin position="265"/>
        <end position="480"/>
    </location>
</feature>
<dbReference type="AlphaFoldDB" id="A0A3B0AZJ4"/>
<comment type="caution">
    <text evidence="18">The sequence shown here is derived from an EMBL/GenBank/DDBJ whole genome shotgun (WGS) entry which is preliminary data.</text>
</comment>
<dbReference type="Gene3D" id="6.10.340.10">
    <property type="match status" value="1"/>
</dbReference>
<evidence type="ECO:0000313" key="19">
    <source>
        <dbReference type="Proteomes" id="UP000282311"/>
    </source>
</evidence>
<keyword evidence="7 15" id="KW-0812">Transmembrane</keyword>
<dbReference type="InterPro" id="IPR036097">
    <property type="entry name" value="HisK_dim/P_sf"/>
</dbReference>
<dbReference type="Pfam" id="PF00672">
    <property type="entry name" value="HAMP"/>
    <property type="match status" value="1"/>
</dbReference>
<keyword evidence="9 18" id="KW-0418">Kinase</keyword>
<keyword evidence="4" id="KW-1003">Cell membrane</keyword>
<keyword evidence="19" id="KW-1185">Reference proteome</keyword>
<feature type="transmembrane region" description="Helical" evidence="15">
    <location>
        <begin position="177"/>
        <end position="196"/>
    </location>
</feature>
<keyword evidence="10" id="KW-0067">ATP-binding</keyword>
<dbReference type="FunFam" id="1.10.287.130:FF:000001">
    <property type="entry name" value="Two-component sensor histidine kinase"/>
    <property type="match status" value="1"/>
</dbReference>
<keyword evidence="6" id="KW-0808">Transferase</keyword>
<feature type="region of interest" description="Disordered" evidence="14">
    <location>
        <begin position="477"/>
        <end position="505"/>
    </location>
</feature>
<evidence type="ECO:0000256" key="2">
    <source>
        <dbReference type="ARBA" id="ARBA00004651"/>
    </source>
</evidence>
<evidence type="ECO:0000256" key="8">
    <source>
        <dbReference type="ARBA" id="ARBA00022741"/>
    </source>
</evidence>
<dbReference type="InterPro" id="IPR003660">
    <property type="entry name" value="HAMP_dom"/>
</dbReference>
<dbReference type="Gene3D" id="1.10.287.130">
    <property type="match status" value="1"/>
</dbReference>
<evidence type="ECO:0000259" key="17">
    <source>
        <dbReference type="PROSITE" id="PS50885"/>
    </source>
</evidence>
<gene>
    <name evidence="18" type="ORF">D7M11_32420</name>
</gene>
<dbReference type="Pfam" id="PF02518">
    <property type="entry name" value="HATPase_c"/>
    <property type="match status" value="1"/>
</dbReference>
<dbReference type="PANTHER" id="PTHR45436">
    <property type="entry name" value="SENSOR HISTIDINE KINASE YKOH"/>
    <property type="match status" value="1"/>
</dbReference>
<evidence type="ECO:0000256" key="3">
    <source>
        <dbReference type="ARBA" id="ARBA00012438"/>
    </source>
</evidence>
<dbReference type="PROSITE" id="PS50109">
    <property type="entry name" value="HIS_KIN"/>
    <property type="match status" value="1"/>
</dbReference>
<evidence type="ECO:0000256" key="10">
    <source>
        <dbReference type="ARBA" id="ARBA00022840"/>
    </source>
</evidence>
<evidence type="ECO:0000259" key="16">
    <source>
        <dbReference type="PROSITE" id="PS50109"/>
    </source>
</evidence>
<dbReference type="SMART" id="SM00387">
    <property type="entry name" value="HATPase_c"/>
    <property type="match status" value="1"/>
</dbReference>
<dbReference type="PROSITE" id="PS50885">
    <property type="entry name" value="HAMP"/>
    <property type="match status" value="1"/>
</dbReference>
<dbReference type="GO" id="GO:0005524">
    <property type="term" value="F:ATP binding"/>
    <property type="evidence" value="ECO:0007669"/>
    <property type="project" value="UniProtKB-KW"/>
</dbReference>
<evidence type="ECO:0000313" key="18">
    <source>
        <dbReference type="EMBL" id="RKN65466.1"/>
    </source>
</evidence>
<name>A0A3B0AZJ4_9BACL</name>
<dbReference type="SUPFAM" id="SSF55874">
    <property type="entry name" value="ATPase domain of HSP90 chaperone/DNA topoisomerase II/histidine kinase"/>
    <property type="match status" value="1"/>
</dbReference>
<comment type="subcellular location">
    <subcellularLocation>
        <location evidence="2">Cell membrane</location>
        <topology evidence="2">Multi-pass membrane protein</topology>
    </subcellularLocation>
</comment>
<proteinExistence type="predicted"/>
<evidence type="ECO:0000256" key="15">
    <source>
        <dbReference type="SAM" id="Phobius"/>
    </source>
</evidence>
<reference evidence="18 19" key="1">
    <citation type="journal article" date="2007" name="Int. J. Syst. Evol. Microbiol.">
        <title>Paenibacillus ginsengarvi sp. nov., isolated from soil from ginseng cultivation.</title>
        <authorList>
            <person name="Yoon M.H."/>
            <person name="Ten L.N."/>
            <person name="Im W.T."/>
        </authorList>
    </citation>
    <scope>NUCLEOTIDE SEQUENCE [LARGE SCALE GENOMIC DNA]</scope>
    <source>
        <strain evidence="18 19">KCTC 13059</strain>
    </source>
</reference>
<dbReference type="InterPro" id="IPR050428">
    <property type="entry name" value="TCS_sensor_his_kinase"/>
</dbReference>
<dbReference type="EC" id="2.7.13.3" evidence="3"/>
<evidence type="ECO:0000256" key="7">
    <source>
        <dbReference type="ARBA" id="ARBA00022692"/>
    </source>
</evidence>
<keyword evidence="12" id="KW-0902">Two-component regulatory system</keyword>
<evidence type="ECO:0000256" key="12">
    <source>
        <dbReference type="ARBA" id="ARBA00023012"/>
    </source>
</evidence>
<evidence type="ECO:0000256" key="6">
    <source>
        <dbReference type="ARBA" id="ARBA00022679"/>
    </source>
</evidence>
<feature type="domain" description="HAMP" evidence="17">
    <location>
        <begin position="198"/>
        <end position="250"/>
    </location>
</feature>
<protein>
    <recommendedName>
        <fullName evidence="3">histidine kinase</fullName>
        <ecNumber evidence="3">2.7.13.3</ecNumber>
    </recommendedName>
</protein>
<dbReference type="GO" id="GO:0005886">
    <property type="term" value="C:plasma membrane"/>
    <property type="evidence" value="ECO:0007669"/>
    <property type="project" value="UniProtKB-SubCell"/>
</dbReference>
<organism evidence="18 19">
    <name type="scientific">Paenibacillus ginsengarvi</name>
    <dbReference type="NCBI Taxonomy" id="400777"/>
    <lineage>
        <taxon>Bacteria</taxon>
        <taxon>Bacillati</taxon>
        <taxon>Bacillota</taxon>
        <taxon>Bacilli</taxon>
        <taxon>Bacillales</taxon>
        <taxon>Paenibacillaceae</taxon>
        <taxon>Paenibacillus</taxon>
    </lineage>
</organism>
<dbReference type="InterPro" id="IPR003661">
    <property type="entry name" value="HisK_dim/P_dom"/>
</dbReference>
<keyword evidence="8" id="KW-0547">Nucleotide-binding</keyword>
<dbReference type="RefSeq" id="WP_120751433.1">
    <property type="nucleotide sequence ID" value="NZ_RBAH01000037.1"/>
</dbReference>
<evidence type="ECO:0000256" key="11">
    <source>
        <dbReference type="ARBA" id="ARBA00022989"/>
    </source>
</evidence>
<dbReference type="GO" id="GO:0000155">
    <property type="term" value="F:phosphorelay sensor kinase activity"/>
    <property type="evidence" value="ECO:0007669"/>
    <property type="project" value="InterPro"/>
</dbReference>
<dbReference type="InterPro" id="IPR036890">
    <property type="entry name" value="HATPase_C_sf"/>
</dbReference>
<dbReference type="InterPro" id="IPR005467">
    <property type="entry name" value="His_kinase_dom"/>
</dbReference>
<dbReference type="PANTHER" id="PTHR45436:SF5">
    <property type="entry name" value="SENSOR HISTIDINE KINASE TRCS"/>
    <property type="match status" value="1"/>
</dbReference>
<dbReference type="FunFam" id="3.30.565.10:FF:000006">
    <property type="entry name" value="Sensor histidine kinase WalK"/>
    <property type="match status" value="1"/>
</dbReference>
<dbReference type="SMART" id="SM00388">
    <property type="entry name" value="HisKA"/>
    <property type="match status" value="1"/>
</dbReference>
<dbReference type="SUPFAM" id="SSF158472">
    <property type="entry name" value="HAMP domain-like"/>
    <property type="match status" value="1"/>
</dbReference>
<dbReference type="CDD" id="cd00082">
    <property type="entry name" value="HisKA"/>
    <property type="match status" value="1"/>
</dbReference>
<keyword evidence="11 15" id="KW-1133">Transmembrane helix</keyword>
<dbReference type="EMBL" id="RBAH01000037">
    <property type="protein sequence ID" value="RKN65466.1"/>
    <property type="molecule type" value="Genomic_DNA"/>
</dbReference>
<dbReference type="SUPFAM" id="SSF47384">
    <property type="entry name" value="Homodimeric domain of signal transducing histidine kinase"/>
    <property type="match status" value="1"/>
</dbReference>
<evidence type="ECO:0000256" key="9">
    <source>
        <dbReference type="ARBA" id="ARBA00022777"/>
    </source>
</evidence>
<evidence type="ECO:0000256" key="1">
    <source>
        <dbReference type="ARBA" id="ARBA00000085"/>
    </source>
</evidence>
<evidence type="ECO:0000256" key="14">
    <source>
        <dbReference type="SAM" id="MobiDB-lite"/>
    </source>
</evidence>
<dbReference type="InterPro" id="IPR003594">
    <property type="entry name" value="HATPase_dom"/>
</dbReference>
<dbReference type="Gene3D" id="3.30.565.10">
    <property type="entry name" value="Histidine kinase-like ATPase, C-terminal domain"/>
    <property type="match status" value="1"/>
</dbReference>
<dbReference type="InterPro" id="IPR004358">
    <property type="entry name" value="Sig_transdc_His_kin-like_C"/>
</dbReference>